<dbReference type="Pfam" id="PF01594">
    <property type="entry name" value="AI-2E_transport"/>
    <property type="match status" value="1"/>
</dbReference>
<name>A0A1H4S4W6_9BACT</name>
<feature type="transmembrane region" description="Helical" evidence="6">
    <location>
        <begin position="300"/>
        <end position="317"/>
    </location>
</feature>
<evidence type="ECO:0000256" key="3">
    <source>
        <dbReference type="ARBA" id="ARBA00022692"/>
    </source>
</evidence>
<evidence type="ECO:0000256" key="1">
    <source>
        <dbReference type="ARBA" id="ARBA00004141"/>
    </source>
</evidence>
<gene>
    <name evidence="7" type="ORF">SAMN05443244_3348</name>
</gene>
<dbReference type="AlphaFoldDB" id="A0A1H4S4W6"/>
<dbReference type="InterPro" id="IPR002549">
    <property type="entry name" value="AI-2E-like"/>
</dbReference>
<dbReference type="Proteomes" id="UP000182409">
    <property type="component" value="Unassembled WGS sequence"/>
</dbReference>
<keyword evidence="3 6" id="KW-0812">Transmembrane</keyword>
<evidence type="ECO:0000256" key="6">
    <source>
        <dbReference type="SAM" id="Phobius"/>
    </source>
</evidence>
<comment type="similarity">
    <text evidence="2">Belongs to the autoinducer-2 exporter (AI-2E) (TC 2.A.86) family.</text>
</comment>
<sequence length="385" mass="42385">MTSINGILPSCITRQSALFLDAYHWRSHLEADNEPAAFPSRQFRETRKHIVFTIALLVLLGVFWTIRHVLGIVYLSGLFAVVLNPIVAQIGKIRIREKHLPKAAAVAVLMVVLLTGLTLFFWIGLPPVVRDFRNFLTDLPGRIPALVGKLHKVPMADKIGMDDLNNQITGTLGHFASYVVSSLPVWAEHLLDVLTAVILTVYFILEGEEVYQFFTSLVVPRSRVRLANTLLLAEERVSRWLLGQLALMACVAVYSIIAFRIINVRYYILLGLMMGLTNIIPVAGNLVTILLVALIAAADSWAKCGLVFAAYGIYVQFENAFLTPRIMKSSVDLMGVTVLIALLCGTAISGIPGALVAVPTAAVIVVFADEYLVQHEDPERLSVLD</sequence>
<dbReference type="PANTHER" id="PTHR21716">
    <property type="entry name" value="TRANSMEMBRANE PROTEIN"/>
    <property type="match status" value="1"/>
</dbReference>
<feature type="transmembrane region" description="Helical" evidence="6">
    <location>
        <begin position="329"/>
        <end position="348"/>
    </location>
</feature>
<feature type="transmembrane region" description="Helical" evidence="6">
    <location>
        <begin position="240"/>
        <end position="259"/>
    </location>
</feature>
<evidence type="ECO:0000313" key="8">
    <source>
        <dbReference type="Proteomes" id="UP000182409"/>
    </source>
</evidence>
<reference evidence="7 8" key="1">
    <citation type="submission" date="2016-10" db="EMBL/GenBank/DDBJ databases">
        <authorList>
            <person name="de Groot N.N."/>
        </authorList>
    </citation>
    <scope>NUCLEOTIDE SEQUENCE [LARGE SCALE GENOMIC DNA]</scope>
    <source>
        <strain evidence="7 8">AB35.6</strain>
    </source>
</reference>
<proteinExistence type="inferred from homology"/>
<dbReference type="GO" id="GO:0055085">
    <property type="term" value="P:transmembrane transport"/>
    <property type="evidence" value="ECO:0007669"/>
    <property type="project" value="TreeGrafter"/>
</dbReference>
<evidence type="ECO:0000256" key="5">
    <source>
        <dbReference type="ARBA" id="ARBA00023136"/>
    </source>
</evidence>
<evidence type="ECO:0000256" key="2">
    <source>
        <dbReference type="ARBA" id="ARBA00009773"/>
    </source>
</evidence>
<dbReference type="GO" id="GO:0016020">
    <property type="term" value="C:membrane"/>
    <property type="evidence" value="ECO:0007669"/>
    <property type="project" value="UniProtKB-SubCell"/>
</dbReference>
<accession>A0A1H4S4W6</accession>
<organism evidence="7 8">
    <name type="scientific">Terriglobus roseus</name>
    <dbReference type="NCBI Taxonomy" id="392734"/>
    <lineage>
        <taxon>Bacteria</taxon>
        <taxon>Pseudomonadati</taxon>
        <taxon>Acidobacteriota</taxon>
        <taxon>Terriglobia</taxon>
        <taxon>Terriglobales</taxon>
        <taxon>Acidobacteriaceae</taxon>
        <taxon>Terriglobus</taxon>
    </lineage>
</organism>
<keyword evidence="5 6" id="KW-0472">Membrane</keyword>
<dbReference type="EMBL" id="FNSD01000001">
    <property type="protein sequence ID" value="SEC39216.1"/>
    <property type="molecule type" value="Genomic_DNA"/>
</dbReference>
<keyword evidence="4 6" id="KW-1133">Transmembrane helix</keyword>
<comment type="subcellular location">
    <subcellularLocation>
        <location evidence="1">Membrane</location>
        <topology evidence="1">Multi-pass membrane protein</topology>
    </subcellularLocation>
</comment>
<evidence type="ECO:0000313" key="7">
    <source>
        <dbReference type="EMBL" id="SEC39216.1"/>
    </source>
</evidence>
<feature type="transmembrane region" description="Helical" evidence="6">
    <location>
        <begin position="49"/>
        <end position="66"/>
    </location>
</feature>
<feature type="transmembrane region" description="Helical" evidence="6">
    <location>
        <begin position="103"/>
        <end position="125"/>
    </location>
</feature>
<feature type="transmembrane region" description="Helical" evidence="6">
    <location>
        <begin position="72"/>
        <end position="91"/>
    </location>
</feature>
<dbReference type="RefSeq" id="WP_244502123.1">
    <property type="nucleotide sequence ID" value="NZ_FNSD01000001.1"/>
</dbReference>
<feature type="transmembrane region" description="Helical" evidence="6">
    <location>
        <begin position="266"/>
        <end position="294"/>
    </location>
</feature>
<evidence type="ECO:0000256" key="4">
    <source>
        <dbReference type="ARBA" id="ARBA00022989"/>
    </source>
</evidence>
<protein>
    <submittedName>
        <fullName evidence="7">Predicted PurR-regulated permease PerM</fullName>
    </submittedName>
</protein>
<dbReference type="PANTHER" id="PTHR21716:SF62">
    <property type="entry name" value="TRANSPORT PROTEIN YDBI-RELATED"/>
    <property type="match status" value="1"/>
</dbReference>